<dbReference type="EMBL" id="JBHSFA010000011">
    <property type="protein sequence ID" value="MFC4544226.1"/>
    <property type="molecule type" value="Genomic_DNA"/>
</dbReference>
<evidence type="ECO:0000313" key="5">
    <source>
        <dbReference type="Proteomes" id="UP001595898"/>
    </source>
</evidence>
<dbReference type="GO" id="GO:0080120">
    <property type="term" value="P:CAAX-box protein maturation"/>
    <property type="evidence" value="ECO:0007669"/>
    <property type="project" value="UniProtKB-ARBA"/>
</dbReference>
<organism evidence="4 5">
    <name type="scientific">Halosolutus amylolyticus</name>
    <dbReference type="NCBI Taxonomy" id="2932267"/>
    <lineage>
        <taxon>Archaea</taxon>
        <taxon>Methanobacteriati</taxon>
        <taxon>Methanobacteriota</taxon>
        <taxon>Stenosarchaea group</taxon>
        <taxon>Halobacteria</taxon>
        <taxon>Halobacteriales</taxon>
        <taxon>Natrialbaceae</taxon>
        <taxon>Halosolutus</taxon>
    </lineage>
</organism>
<keyword evidence="5" id="KW-1185">Reference proteome</keyword>
<feature type="transmembrane region" description="Helical" evidence="2">
    <location>
        <begin position="285"/>
        <end position="318"/>
    </location>
</feature>
<dbReference type="GO" id="GO:0004175">
    <property type="term" value="F:endopeptidase activity"/>
    <property type="evidence" value="ECO:0007669"/>
    <property type="project" value="UniProtKB-ARBA"/>
</dbReference>
<evidence type="ECO:0000256" key="2">
    <source>
        <dbReference type="SAM" id="Phobius"/>
    </source>
</evidence>
<feature type="transmembrane region" description="Helical" evidence="2">
    <location>
        <begin position="255"/>
        <end position="278"/>
    </location>
</feature>
<dbReference type="InterPro" id="IPR003675">
    <property type="entry name" value="Rce1/LyrA-like_dom"/>
</dbReference>
<feature type="compositionally biased region" description="Polar residues" evidence="1">
    <location>
        <begin position="64"/>
        <end position="73"/>
    </location>
</feature>
<dbReference type="RefSeq" id="WP_250140965.1">
    <property type="nucleotide sequence ID" value="NZ_JALIQP010000003.1"/>
</dbReference>
<feature type="transmembrane region" description="Helical" evidence="2">
    <location>
        <begin position="144"/>
        <end position="166"/>
    </location>
</feature>
<protein>
    <submittedName>
        <fullName evidence="4">Type II CAAX prenyl endopeptidase Rce1 family protein</fullName>
    </submittedName>
</protein>
<accession>A0ABD5PUY8</accession>
<feature type="transmembrane region" description="Helical" evidence="2">
    <location>
        <begin position="230"/>
        <end position="249"/>
    </location>
</feature>
<feature type="transmembrane region" description="Helical" evidence="2">
    <location>
        <begin position="6"/>
        <end position="24"/>
    </location>
</feature>
<keyword evidence="2" id="KW-0472">Membrane</keyword>
<keyword evidence="2" id="KW-1133">Transmembrane helix</keyword>
<evidence type="ECO:0000313" key="4">
    <source>
        <dbReference type="EMBL" id="MFC4544226.1"/>
    </source>
</evidence>
<name>A0ABD5PUY8_9EURY</name>
<feature type="transmembrane region" description="Helical" evidence="2">
    <location>
        <begin position="186"/>
        <end position="210"/>
    </location>
</feature>
<feature type="compositionally biased region" description="Polar residues" evidence="1">
    <location>
        <begin position="99"/>
        <end position="114"/>
    </location>
</feature>
<dbReference type="AlphaFoldDB" id="A0ABD5PUY8"/>
<evidence type="ECO:0000256" key="1">
    <source>
        <dbReference type="SAM" id="MobiDB-lite"/>
    </source>
</evidence>
<feature type="compositionally biased region" description="Basic and acidic residues" evidence="1">
    <location>
        <begin position="122"/>
        <end position="136"/>
    </location>
</feature>
<comment type="caution">
    <text evidence="4">The sequence shown here is derived from an EMBL/GenBank/DDBJ whole genome shotgun (WGS) entry which is preliminary data.</text>
</comment>
<evidence type="ECO:0000259" key="3">
    <source>
        <dbReference type="Pfam" id="PF02517"/>
    </source>
</evidence>
<feature type="domain" description="CAAX prenyl protease 2/Lysostaphin resistance protein A-like" evidence="3">
    <location>
        <begin position="230"/>
        <end position="320"/>
    </location>
</feature>
<reference evidence="4 5" key="1">
    <citation type="journal article" date="2019" name="Int. J. Syst. Evol. Microbiol.">
        <title>The Global Catalogue of Microorganisms (GCM) 10K type strain sequencing project: providing services to taxonomists for standard genome sequencing and annotation.</title>
        <authorList>
            <consortium name="The Broad Institute Genomics Platform"/>
            <consortium name="The Broad Institute Genome Sequencing Center for Infectious Disease"/>
            <person name="Wu L."/>
            <person name="Ma J."/>
        </authorList>
    </citation>
    <scope>NUCLEOTIDE SEQUENCE [LARGE SCALE GENOMIC DNA]</scope>
    <source>
        <strain evidence="4 5">WLHS5</strain>
    </source>
</reference>
<dbReference type="Pfam" id="PF02517">
    <property type="entry name" value="Rce1-like"/>
    <property type="match status" value="1"/>
</dbReference>
<dbReference type="Proteomes" id="UP001595898">
    <property type="component" value="Unassembled WGS sequence"/>
</dbReference>
<gene>
    <name evidence="4" type="ORF">ACFO5R_20060</name>
</gene>
<sequence>MPQWATFAGITGVVLVLLLVLSYLTQSSITDGTGASDRDADPDPRDEFETRLPQSGPDGPATVDRSSPPTARESSGADGHPQNGPEPQRDAPEGVSPREASSASPADRTSQVDRSPNGPLEHPPRPRGGRDRQVDRESLSTGMVLANVAASQGLFALVLIGAAIYAGIPADALGIEISRSYLETGLLWGTAFGGVLYVANEVGAAAATWFGFDHDEGLRELLAPDSIRGWLVLLVGVLPIIAVFEELLFRAALIGAVSTGFGVSVWVLAIGSSIAFALGHGMQGTVGIVVTGALGFVLAAGFILTGSFLVVVVAHYWINALEFVVHEGLGFEWASALGS</sequence>
<proteinExistence type="predicted"/>
<feature type="compositionally biased region" description="Basic and acidic residues" evidence="1">
    <location>
        <begin position="36"/>
        <end position="50"/>
    </location>
</feature>
<feature type="region of interest" description="Disordered" evidence="1">
    <location>
        <begin position="29"/>
        <end position="136"/>
    </location>
</feature>
<keyword evidence="2" id="KW-0812">Transmembrane</keyword>